<dbReference type="InterPro" id="IPR050275">
    <property type="entry name" value="PGM_Phosphatase"/>
</dbReference>
<name>A0A6C0IUB4_9ZZZZ</name>
<dbReference type="CDD" id="cd07067">
    <property type="entry name" value="HP_PGM_like"/>
    <property type="match status" value="1"/>
</dbReference>
<protein>
    <recommendedName>
        <fullName evidence="2">Phosphoglycerate mutase family protein</fullName>
    </recommendedName>
</protein>
<evidence type="ECO:0000313" key="1">
    <source>
        <dbReference type="EMBL" id="QHT95143.1"/>
    </source>
</evidence>
<proteinExistence type="predicted"/>
<dbReference type="InterPro" id="IPR029033">
    <property type="entry name" value="His_PPase_superfam"/>
</dbReference>
<reference evidence="1" key="1">
    <citation type="journal article" date="2020" name="Nature">
        <title>Giant virus diversity and host interactions through global metagenomics.</title>
        <authorList>
            <person name="Schulz F."/>
            <person name="Roux S."/>
            <person name="Paez-Espino D."/>
            <person name="Jungbluth S."/>
            <person name="Walsh D.A."/>
            <person name="Denef V.J."/>
            <person name="McMahon K.D."/>
            <person name="Konstantinidis K.T."/>
            <person name="Eloe-Fadrosh E.A."/>
            <person name="Kyrpides N.C."/>
            <person name="Woyke T."/>
        </authorList>
    </citation>
    <scope>NUCLEOTIDE SEQUENCE</scope>
    <source>
        <strain evidence="1">GVMAG-M-3300024261-37</strain>
    </source>
</reference>
<dbReference type="GO" id="GO:0005737">
    <property type="term" value="C:cytoplasm"/>
    <property type="evidence" value="ECO:0007669"/>
    <property type="project" value="TreeGrafter"/>
</dbReference>
<dbReference type="Gene3D" id="3.40.50.1240">
    <property type="entry name" value="Phosphoglycerate mutase-like"/>
    <property type="match status" value="1"/>
</dbReference>
<sequence length="196" mass="22950">MSKVFFIRHGYALHNDLYWSIGNEAYSKYQDTPLLHKGYLQAAECREKYINNGDALKNMDIVLVSPLSRTISTALSIFGSNSFYSTKFIALDCLMEYPQGGEELCNKRKTVDILKNNYPIINYSQINQDTEWRQEQESIQELDERIHQMLDFIKSRPEKKIAIVSHSSFLKRYLYKNIGDEHNELQHCHPFGPYKL</sequence>
<dbReference type="InterPro" id="IPR013078">
    <property type="entry name" value="His_Pase_superF_clade-1"/>
</dbReference>
<evidence type="ECO:0008006" key="2">
    <source>
        <dbReference type="Google" id="ProtNLM"/>
    </source>
</evidence>
<dbReference type="PANTHER" id="PTHR48100">
    <property type="entry name" value="BROAD-SPECIFICITY PHOSPHATASE YOR283W-RELATED"/>
    <property type="match status" value="1"/>
</dbReference>
<dbReference type="Pfam" id="PF00300">
    <property type="entry name" value="His_Phos_1"/>
    <property type="match status" value="1"/>
</dbReference>
<dbReference type="EMBL" id="MN740235">
    <property type="protein sequence ID" value="QHT95143.1"/>
    <property type="molecule type" value="Genomic_DNA"/>
</dbReference>
<dbReference type="PANTHER" id="PTHR48100:SF1">
    <property type="entry name" value="HISTIDINE PHOSPHATASE FAMILY PROTEIN-RELATED"/>
    <property type="match status" value="1"/>
</dbReference>
<accession>A0A6C0IUB4</accession>
<organism evidence="1">
    <name type="scientific">viral metagenome</name>
    <dbReference type="NCBI Taxonomy" id="1070528"/>
    <lineage>
        <taxon>unclassified sequences</taxon>
        <taxon>metagenomes</taxon>
        <taxon>organismal metagenomes</taxon>
    </lineage>
</organism>
<dbReference type="SUPFAM" id="SSF53254">
    <property type="entry name" value="Phosphoglycerate mutase-like"/>
    <property type="match status" value="1"/>
</dbReference>
<dbReference type="AlphaFoldDB" id="A0A6C0IUB4"/>
<dbReference type="GO" id="GO:0016791">
    <property type="term" value="F:phosphatase activity"/>
    <property type="evidence" value="ECO:0007669"/>
    <property type="project" value="TreeGrafter"/>
</dbReference>